<sequence length="297" mass="34326">MMSKAAKLAFMERKPVKERIVTASFYSKFIKLTVIHVYVTTTNAKDEVKDIFYEQLQTIVENVHAHDMIIVIGDMNAKVGVGNERIMGKHGTGISKNNGERLVGFCRKNDLVITGTIFPHKNIHKNTRTSPDKRITSQINHTLFKCKYHSSTKDTLVKRGTDVASGHQLVRSQVKVKLRKHLYKTKTNPRIKYDTCKLQNHTIKSKFIMELKNKFALLEAILEDIDIEVKWKNFDKAFNQTAREILGVKIKKQKPWIGPDSWEKVEERKHLKIKIENANPSELNSRCKRNTKPKTEM</sequence>
<dbReference type="PANTHER" id="PTHR23227:SF67">
    <property type="entry name" value="CRANIOFACIAL DEVELOPMENT PROTEIN 2-LIKE"/>
    <property type="match status" value="1"/>
</dbReference>
<gene>
    <name evidence="1" type="ORF">OCBIM_22027878mg</name>
</gene>
<dbReference type="Gene3D" id="3.60.10.10">
    <property type="entry name" value="Endonuclease/exonuclease/phosphatase"/>
    <property type="match status" value="1"/>
</dbReference>
<accession>A0A0L8GU75</accession>
<dbReference type="SUPFAM" id="SSF56219">
    <property type="entry name" value="DNase I-like"/>
    <property type="match status" value="1"/>
</dbReference>
<protein>
    <recommendedName>
        <fullName evidence="2">Endonuclease/exonuclease/phosphatase domain-containing protein</fullName>
    </recommendedName>
</protein>
<reference evidence="1" key="1">
    <citation type="submission" date="2015-07" db="EMBL/GenBank/DDBJ databases">
        <title>MeaNS - Measles Nucleotide Surveillance Program.</title>
        <authorList>
            <person name="Tran T."/>
            <person name="Druce J."/>
        </authorList>
    </citation>
    <scope>NUCLEOTIDE SEQUENCE</scope>
    <source>
        <strain evidence="1">UCB-OBI-ISO-001</strain>
        <tissue evidence="1">Gonad</tissue>
    </source>
</reference>
<dbReference type="PANTHER" id="PTHR23227">
    <property type="entry name" value="BUCENTAUR RELATED"/>
    <property type="match status" value="1"/>
</dbReference>
<evidence type="ECO:0008006" key="2">
    <source>
        <dbReference type="Google" id="ProtNLM"/>
    </source>
</evidence>
<dbReference type="InterPro" id="IPR027124">
    <property type="entry name" value="Swc5/CFDP1/2"/>
</dbReference>
<evidence type="ECO:0000313" key="1">
    <source>
        <dbReference type="EMBL" id="KOF80452.1"/>
    </source>
</evidence>
<organism evidence="1">
    <name type="scientific">Octopus bimaculoides</name>
    <name type="common">California two-spotted octopus</name>
    <dbReference type="NCBI Taxonomy" id="37653"/>
    <lineage>
        <taxon>Eukaryota</taxon>
        <taxon>Metazoa</taxon>
        <taxon>Spiralia</taxon>
        <taxon>Lophotrochozoa</taxon>
        <taxon>Mollusca</taxon>
        <taxon>Cephalopoda</taxon>
        <taxon>Coleoidea</taxon>
        <taxon>Octopodiformes</taxon>
        <taxon>Octopoda</taxon>
        <taxon>Incirrata</taxon>
        <taxon>Octopodidae</taxon>
        <taxon>Octopus</taxon>
    </lineage>
</organism>
<dbReference type="OrthoDB" id="6242193at2759"/>
<name>A0A0L8GU75_OCTBM</name>
<dbReference type="InterPro" id="IPR036691">
    <property type="entry name" value="Endo/exonu/phosph_ase_sf"/>
</dbReference>
<proteinExistence type="predicted"/>
<dbReference type="EMBL" id="KQ420387">
    <property type="protein sequence ID" value="KOF80452.1"/>
    <property type="molecule type" value="Genomic_DNA"/>
</dbReference>
<dbReference type="STRING" id="37653.A0A0L8GU75"/>
<dbReference type="AlphaFoldDB" id="A0A0L8GU75"/>